<keyword evidence="1" id="KW-1133">Transmembrane helix</keyword>
<dbReference type="EMBL" id="JAELXT010000007">
    <property type="protein sequence ID" value="MBJ6125611.1"/>
    <property type="molecule type" value="Genomic_DNA"/>
</dbReference>
<reference evidence="3" key="1">
    <citation type="submission" date="2020-12" db="EMBL/GenBank/DDBJ databases">
        <title>Hymenobacter sp.</title>
        <authorList>
            <person name="Kim M.K."/>
        </authorList>
    </citation>
    <scope>NUCLEOTIDE SEQUENCE [LARGE SCALE GENOMIC DNA]</scope>
    <source>
        <strain evidence="3">BT325</strain>
    </source>
</reference>
<feature type="transmembrane region" description="Helical" evidence="1">
    <location>
        <begin position="235"/>
        <end position="255"/>
    </location>
</feature>
<gene>
    <name evidence="2" type="ORF">JAO75_09320</name>
</gene>
<keyword evidence="1" id="KW-0812">Transmembrane</keyword>
<evidence type="ECO:0000256" key="1">
    <source>
        <dbReference type="SAM" id="Phobius"/>
    </source>
</evidence>
<organism evidence="2 3">
    <name type="scientific">Microvirga splendida</name>
    <dbReference type="NCBI Taxonomy" id="2795727"/>
    <lineage>
        <taxon>Bacteria</taxon>
        <taxon>Pseudomonadati</taxon>
        <taxon>Pseudomonadota</taxon>
        <taxon>Alphaproteobacteria</taxon>
        <taxon>Hyphomicrobiales</taxon>
        <taxon>Methylobacteriaceae</taxon>
        <taxon>Microvirga</taxon>
    </lineage>
</organism>
<accession>A0ABS0Y011</accession>
<proteinExistence type="predicted"/>
<dbReference type="Proteomes" id="UP000620670">
    <property type="component" value="Unassembled WGS sequence"/>
</dbReference>
<keyword evidence="1" id="KW-0472">Membrane</keyword>
<keyword evidence="3" id="KW-1185">Reference proteome</keyword>
<evidence type="ECO:0000313" key="2">
    <source>
        <dbReference type="EMBL" id="MBJ6125611.1"/>
    </source>
</evidence>
<protein>
    <submittedName>
        <fullName evidence="2">DUF1275 domain-containing protein</fullName>
    </submittedName>
</protein>
<dbReference type="PANTHER" id="PTHR37314:SF4">
    <property type="entry name" value="UPF0700 TRANSMEMBRANE PROTEIN YOAK"/>
    <property type="match status" value="1"/>
</dbReference>
<dbReference type="InterPro" id="IPR010699">
    <property type="entry name" value="DUF1275"/>
</dbReference>
<sequence>MNRRHRFRPRRGLVDRYARSARRVIAPGRSRRADTQLGMVLAFVAGAANAGGFLVVGQYTSHMSGIFSALADNLVLGASALVVAGLSGLVSFVAGAACSAILINWGRRRSRRDLYARPLLLEAALLLGFGLLGGLAHGASGFNPLAVLMLCFIMGLQNATVTKISGARIRTTHVTGMVTDVGIELGKLIYWSRDPIRSDILRVRADRPKLRLLGLLLGSFFAGGVFGAFGFERWGFATCLPLGLLLLLLAVPSLAHDWLNRRRALNKL</sequence>
<feature type="transmembrane region" description="Helical" evidence="1">
    <location>
        <begin position="142"/>
        <end position="161"/>
    </location>
</feature>
<name>A0ABS0Y011_9HYPH</name>
<feature type="transmembrane region" description="Helical" evidence="1">
    <location>
        <begin position="115"/>
        <end position="136"/>
    </location>
</feature>
<feature type="transmembrane region" description="Helical" evidence="1">
    <location>
        <begin position="210"/>
        <end position="229"/>
    </location>
</feature>
<evidence type="ECO:0000313" key="3">
    <source>
        <dbReference type="Proteomes" id="UP000620670"/>
    </source>
</evidence>
<dbReference type="Pfam" id="PF06912">
    <property type="entry name" value="DUF1275"/>
    <property type="match status" value="1"/>
</dbReference>
<dbReference type="PANTHER" id="PTHR37314">
    <property type="entry name" value="SLR0142 PROTEIN"/>
    <property type="match status" value="1"/>
</dbReference>
<feature type="transmembrane region" description="Helical" evidence="1">
    <location>
        <begin position="76"/>
        <end position="103"/>
    </location>
</feature>
<feature type="transmembrane region" description="Helical" evidence="1">
    <location>
        <begin position="37"/>
        <end position="56"/>
    </location>
</feature>
<comment type="caution">
    <text evidence="2">The sequence shown here is derived from an EMBL/GenBank/DDBJ whole genome shotgun (WGS) entry which is preliminary data.</text>
</comment>